<feature type="transmembrane region" description="Helical" evidence="5">
    <location>
        <begin position="98"/>
        <end position="117"/>
    </location>
</feature>
<dbReference type="SUPFAM" id="SSF103473">
    <property type="entry name" value="MFS general substrate transporter"/>
    <property type="match status" value="1"/>
</dbReference>
<evidence type="ECO:0000256" key="1">
    <source>
        <dbReference type="ARBA" id="ARBA00004141"/>
    </source>
</evidence>
<evidence type="ECO:0000259" key="6">
    <source>
        <dbReference type="PROSITE" id="PS50850"/>
    </source>
</evidence>
<evidence type="ECO:0000313" key="7">
    <source>
        <dbReference type="EMBL" id="CAK7237351.1"/>
    </source>
</evidence>
<dbReference type="Gene3D" id="1.20.1250.20">
    <property type="entry name" value="MFS general substrate transporter like domains"/>
    <property type="match status" value="1"/>
</dbReference>
<name>A0ABP0D287_9PEZI</name>
<feature type="transmembrane region" description="Helical" evidence="5">
    <location>
        <begin position="437"/>
        <end position="462"/>
    </location>
</feature>
<protein>
    <recommendedName>
        <fullName evidence="6">Major facilitator superfamily (MFS) profile domain-containing protein</fullName>
    </recommendedName>
</protein>
<feature type="transmembrane region" description="Helical" evidence="5">
    <location>
        <begin position="505"/>
        <end position="526"/>
    </location>
</feature>
<evidence type="ECO:0000256" key="5">
    <source>
        <dbReference type="SAM" id="Phobius"/>
    </source>
</evidence>
<dbReference type="EMBL" id="CAWUHB010000148">
    <property type="protein sequence ID" value="CAK7237351.1"/>
    <property type="molecule type" value="Genomic_DNA"/>
</dbReference>
<dbReference type="PANTHER" id="PTHR23502:SF160">
    <property type="entry name" value="MAJOR FACILITATOR SUPERFAMILY (MFS) PROFILE DOMAIN-CONTAINING PROTEIN-RELATED"/>
    <property type="match status" value="1"/>
</dbReference>
<dbReference type="Pfam" id="PF07690">
    <property type="entry name" value="MFS_1"/>
    <property type="match status" value="1"/>
</dbReference>
<feature type="transmembrane region" description="Helical" evidence="5">
    <location>
        <begin position="59"/>
        <end position="86"/>
    </location>
</feature>
<evidence type="ECO:0000256" key="4">
    <source>
        <dbReference type="ARBA" id="ARBA00023136"/>
    </source>
</evidence>
<keyword evidence="3 5" id="KW-1133">Transmembrane helix</keyword>
<evidence type="ECO:0000313" key="8">
    <source>
        <dbReference type="Proteomes" id="UP001642405"/>
    </source>
</evidence>
<accession>A0ABP0D287</accession>
<dbReference type="InterPro" id="IPR011701">
    <property type="entry name" value="MFS"/>
</dbReference>
<keyword evidence="2 5" id="KW-0812">Transmembrane</keyword>
<sequence length="553" mass="60359">MSHPRHLVHSHAKEGAVPGTVDLRVAEGDDTAYGQALFPVPAEDPNDPLQWSNFKKTMILVVCALYSFLSNSALLGPSVYIGIYAAEFGITTNTAANIVSYANLAFGFGSLILVPLYHKIGRRPVMLGSLVIYCAGLIGCSQCNSYGALMACRVIHAFGSGVCEALPVQLVNDIFFLHERGKRLGYYTVCLCLGSTGPLYAGYMLAGGLSWRLFFWVEFAFAGALLLLAFFFVEETTYHRETSLLTPTASASAKATANEAEGDEGAAEKAAVNNAMATDDSSSIAAAAARPLPPRKTFVQQLKFWGVWEHDSDFFLMMARSFTYFLVPQVLWVVTTYGIYIGLGALTFNYIFPLKIVAEPYNWSQTSSGLIALASLVGYAIATPFTPSSDIIAAKLTRRNGGIREAEMRLSAMLPSMLLAPAGLVIFGFAAAKNLHWFAYFAGVGTTQFAGYFYFTFTLAYAMDSYNANISEMLIAMNLGKQAISFGMGLHLLEWIQDHGYLTMIAGAFVGVLLANNLCLLIFMVWGKRIRTFMASTWLARLHNRTIKEVATH</sequence>
<organism evidence="7 8">
    <name type="scientific">Sporothrix curviconia</name>
    <dbReference type="NCBI Taxonomy" id="1260050"/>
    <lineage>
        <taxon>Eukaryota</taxon>
        <taxon>Fungi</taxon>
        <taxon>Dikarya</taxon>
        <taxon>Ascomycota</taxon>
        <taxon>Pezizomycotina</taxon>
        <taxon>Sordariomycetes</taxon>
        <taxon>Sordariomycetidae</taxon>
        <taxon>Ophiostomatales</taxon>
        <taxon>Ophiostomataceae</taxon>
        <taxon>Sporothrix</taxon>
    </lineage>
</organism>
<feature type="transmembrane region" description="Helical" evidence="5">
    <location>
        <begin position="474"/>
        <end position="493"/>
    </location>
</feature>
<feature type="transmembrane region" description="Helical" evidence="5">
    <location>
        <begin position="368"/>
        <end position="389"/>
    </location>
</feature>
<dbReference type="Proteomes" id="UP001642405">
    <property type="component" value="Unassembled WGS sequence"/>
</dbReference>
<keyword evidence="4 5" id="KW-0472">Membrane</keyword>
<comment type="subcellular location">
    <subcellularLocation>
        <location evidence="1">Membrane</location>
        <topology evidence="1">Multi-pass membrane protein</topology>
    </subcellularLocation>
</comment>
<feature type="transmembrane region" description="Helical" evidence="5">
    <location>
        <begin position="324"/>
        <end position="348"/>
    </location>
</feature>
<gene>
    <name evidence="7" type="ORF">SCUCBS95973_009930</name>
</gene>
<feature type="domain" description="Major facilitator superfamily (MFS) profile" evidence="6">
    <location>
        <begin position="56"/>
        <end position="553"/>
    </location>
</feature>
<feature type="transmembrane region" description="Helical" evidence="5">
    <location>
        <begin position="410"/>
        <end position="431"/>
    </location>
</feature>
<evidence type="ECO:0000256" key="2">
    <source>
        <dbReference type="ARBA" id="ARBA00022692"/>
    </source>
</evidence>
<feature type="transmembrane region" description="Helical" evidence="5">
    <location>
        <begin position="213"/>
        <end position="233"/>
    </location>
</feature>
<keyword evidence="8" id="KW-1185">Reference proteome</keyword>
<reference evidence="7 8" key="1">
    <citation type="submission" date="2024-01" db="EMBL/GenBank/DDBJ databases">
        <authorList>
            <person name="Allen C."/>
            <person name="Tagirdzhanova G."/>
        </authorList>
    </citation>
    <scope>NUCLEOTIDE SEQUENCE [LARGE SCALE GENOMIC DNA]</scope>
</reference>
<dbReference type="InterPro" id="IPR036259">
    <property type="entry name" value="MFS_trans_sf"/>
</dbReference>
<comment type="caution">
    <text evidence="7">The sequence shown here is derived from an EMBL/GenBank/DDBJ whole genome shotgun (WGS) entry which is preliminary data.</text>
</comment>
<feature type="transmembrane region" description="Helical" evidence="5">
    <location>
        <begin position="184"/>
        <end position="201"/>
    </location>
</feature>
<evidence type="ECO:0000256" key="3">
    <source>
        <dbReference type="ARBA" id="ARBA00022989"/>
    </source>
</evidence>
<dbReference type="PROSITE" id="PS50850">
    <property type="entry name" value="MFS"/>
    <property type="match status" value="1"/>
</dbReference>
<proteinExistence type="predicted"/>
<dbReference type="InterPro" id="IPR020846">
    <property type="entry name" value="MFS_dom"/>
</dbReference>
<dbReference type="PANTHER" id="PTHR23502">
    <property type="entry name" value="MAJOR FACILITATOR SUPERFAMILY"/>
    <property type="match status" value="1"/>
</dbReference>